<name>A0A3M7TPT4_9BACI</name>
<protein>
    <submittedName>
        <fullName evidence="2">Cytochrome-c oxidase</fullName>
    </submittedName>
</protein>
<dbReference type="EMBL" id="RHIB01000003">
    <property type="protein sequence ID" value="RNA67027.1"/>
    <property type="molecule type" value="Genomic_DNA"/>
</dbReference>
<accession>A0A3M7TPT4</accession>
<feature type="transmembrane region" description="Helical" evidence="1">
    <location>
        <begin position="67"/>
        <end position="86"/>
    </location>
</feature>
<evidence type="ECO:0000313" key="2">
    <source>
        <dbReference type="EMBL" id="RNA67027.1"/>
    </source>
</evidence>
<keyword evidence="1" id="KW-0812">Transmembrane</keyword>
<evidence type="ECO:0000313" key="3">
    <source>
        <dbReference type="Proteomes" id="UP000278746"/>
    </source>
</evidence>
<dbReference type="Proteomes" id="UP000278746">
    <property type="component" value="Unassembled WGS sequence"/>
</dbReference>
<keyword evidence="1" id="KW-0472">Membrane</keyword>
<comment type="caution">
    <text evidence="2">The sequence shown here is derived from an EMBL/GenBank/DDBJ whole genome shotgun (WGS) entry which is preliminary data.</text>
</comment>
<organism evidence="2 3">
    <name type="scientific">Alteribacter keqinensis</name>
    <dbReference type="NCBI Taxonomy" id="2483800"/>
    <lineage>
        <taxon>Bacteria</taxon>
        <taxon>Bacillati</taxon>
        <taxon>Bacillota</taxon>
        <taxon>Bacilli</taxon>
        <taxon>Bacillales</taxon>
        <taxon>Bacillaceae</taxon>
        <taxon>Alteribacter</taxon>
    </lineage>
</organism>
<dbReference type="RefSeq" id="WP_122901056.1">
    <property type="nucleotide sequence ID" value="NZ_RHIB01000003.1"/>
</dbReference>
<dbReference type="InterPro" id="IPR036927">
    <property type="entry name" value="Cyt_c_oxase-like_su1_sf"/>
</dbReference>
<gene>
    <name evidence="2" type="ORF">EBO34_17715</name>
</gene>
<keyword evidence="3" id="KW-1185">Reference proteome</keyword>
<keyword evidence="1" id="KW-1133">Transmembrane helix</keyword>
<sequence>MGVRFIKTAVVYFVVSIAVLTYMTLAGDQAAGPLFINTAVLGWCSLALTGIIYHFFPKAGENKLAHLHFWLYNTSLPLFLTGLLLELTNMNIIFPLLPVSVTLLSVAIFVFMYNVFSHVKKRRRL</sequence>
<evidence type="ECO:0000256" key="1">
    <source>
        <dbReference type="SAM" id="Phobius"/>
    </source>
</evidence>
<reference evidence="2 3" key="1">
    <citation type="submission" date="2018-10" db="EMBL/GenBank/DDBJ databases">
        <title>Bacillus Keqinensis sp. nov., a moderately halophilic bacterium isolated from a saline-alkaline lake.</title>
        <authorList>
            <person name="Wang H."/>
        </authorList>
    </citation>
    <scope>NUCLEOTIDE SEQUENCE [LARGE SCALE GENOMIC DNA]</scope>
    <source>
        <strain evidence="2 3">KQ-3</strain>
    </source>
</reference>
<dbReference type="OrthoDB" id="9808748at2"/>
<proteinExistence type="predicted"/>
<feature type="transmembrane region" description="Helical" evidence="1">
    <location>
        <begin position="9"/>
        <end position="27"/>
    </location>
</feature>
<feature type="transmembrane region" description="Helical" evidence="1">
    <location>
        <begin position="33"/>
        <end position="55"/>
    </location>
</feature>
<dbReference type="SUPFAM" id="SSF81442">
    <property type="entry name" value="Cytochrome c oxidase subunit I-like"/>
    <property type="match status" value="1"/>
</dbReference>
<dbReference type="Gene3D" id="1.20.210.10">
    <property type="entry name" value="Cytochrome c oxidase-like, subunit I domain"/>
    <property type="match status" value="1"/>
</dbReference>
<dbReference type="AlphaFoldDB" id="A0A3M7TPT4"/>
<feature type="transmembrane region" description="Helical" evidence="1">
    <location>
        <begin position="92"/>
        <end position="116"/>
    </location>
</feature>